<dbReference type="PANTHER" id="PTHR28174:SF1">
    <property type="entry name" value="LARGE RIBOSOMAL SUBUNIT PROTEIN BL31M"/>
    <property type="match status" value="1"/>
</dbReference>
<dbReference type="AlphaFoldDB" id="A0A194S243"/>
<dbReference type="GO" id="GO:0003735">
    <property type="term" value="F:structural constituent of ribosome"/>
    <property type="evidence" value="ECO:0007669"/>
    <property type="project" value="InterPro"/>
</dbReference>
<dbReference type="EMBL" id="KQ474080">
    <property type="protein sequence ID" value="KPV74595.1"/>
    <property type="molecule type" value="Genomic_DNA"/>
</dbReference>
<feature type="compositionally biased region" description="Pro residues" evidence="1">
    <location>
        <begin position="87"/>
        <end position="96"/>
    </location>
</feature>
<protein>
    <submittedName>
        <fullName evidence="2">Uncharacterized protein</fullName>
    </submittedName>
</protein>
<dbReference type="PANTHER" id="PTHR28174">
    <property type="entry name" value="54S RIBOSOMAL PROTEIN L36, MITOCHONDRIAL"/>
    <property type="match status" value="1"/>
</dbReference>
<evidence type="ECO:0000313" key="2">
    <source>
        <dbReference type="EMBL" id="KPV74595.1"/>
    </source>
</evidence>
<dbReference type="GO" id="GO:0005762">
    <property type="term" value="C:mitochondrial large ribosomal subunit"/>
    <property type="evidence" value="ECO:0007669"/>
    <property type="project" value="InterPro"/>
</dbReference>
<sequence length="225" mass="23076">MRPSPSFLSSAAHAVPRYRSPAHATRLPPPKLPLFRSVVAHPPAPFAVEAHGKAKEAAVKHANPAKEGDKEAKAPAKGKGKKAAAPSAPPAPPRPLVGPHQLLYSTAPRPLIPLTASPTNHKLWNPPAPDSAQTRSIDKDESGRLARFAGRFGGAALSADDKAGDAAGAAAAAAAAGGDKKDDGLFGMESDMSWLEGVTTQSPGTALGKRDVVGPAKKEKKGGKK</sequence>
<feature type="region of interest" description="Disordered" evidence="1">
    <location>
        <begin position="50"/>
        <end position="141"/>
    </location>
</feature>
<feature type="region of interest" description="Disordered" evidence="1">
    <location>
        <begin position="1"/>
        <end position="34"/>
    </location>
</feature>
<reference evidence="2 3" key="1">
    <citation type="journal article" date="2015" name="Front. Microbiol.">
        <title>Genome sequence of the plant growth promoting endophytic yeast Rhodotorula graminis WP1.</title>
        <authorList>
            <person name="Firrincieli A."/>
            <person name="Otillar R."/>
            <person name="Salamov A."/>
            <person name="Schmutz J."/>
            <person name="Khan Z."/>
            <person name="Redman R.S."/>
            <person name="Fleck N.D."/>
            <person name="Lindquist E."/>
            <person name="Grigoriev I.V."/>
            <person name="Doty S.L."/>
        </authorList>
    </citation>
    <scope>NUCLEOTIDE SEQUENCE [LARGE SCALE GENOMIC DNA]</scope>
    <source>
        <strain evidence="2 3">WP1</strain>
    </source>
</reference>
<keyword evidence="3" id="KW-1185">Reference proteome</keyword>
<feature type="region of interest" description="Disordered" evidence="1">
    <location>
        <begin position="195"/>
        <end position="225"/>
    </location>
</feature>
<accession>A0A194S243</accession>
<feature type="compositionally biased region" description="Basic and acidic residues" evidence="1">
    <location>
        <begin position="50"/>
        <end position="74"/>
    </location>
</feature>
<dbReference type="GO" id="GO:0032543">
    <property type="term" value="P:mitochondrial translation"/>
    <property type="evidence" value="ECO:0007669"/>
    <property type="project" value="InterPro"/>
</dbReference>
<dbReference type="GeneID" id="28979480"/>
<evidence type="ECO:0000313" key="3">
    <source>
        <dbReference type="Proteomes" id="UP000053890"/>
    </source>
</evidence>
<dbReference type="RefSeq" id="XP_018270644.1">
    <property type="nucleotide sequence ID" value="XM_018419034.1"/>
</dbReference>
<organism evidence="2 3">
    <name type="scientific">Rhodotorula graminis (strain WP1)</name>
    <dbReference type="NCBI Taxonomy" id="578459"/>
    <lineage>
        <taxon>Eukaryota</taxon>
        <taxon>Fungi</taxon>
        <taxon>Dikarya</taxon>
        <taxon>Basidiomycota</taxon>
        <taxon>Pucciniomycotina</taxon>
        <taxon>Microbotryomycetes</taxon>
        <taxon>Sporidiobolales</taxon>
        <taxon>Sporidiobolaceae</taxon>
        <taxon>Rhodotorula</taxon>
    </lineage>
</organism>
<dbReference type="OrthoDB" id="2536167at2759"/>
<proteinExistence type="predicted"/>
<gene>
    <name evidence="2" type="ORF">RHOBADRAFT_66669</name>
</gene>
<name>A0A194S243_RHOGW</name>
<dbReference type="Proteomes" id="UP000053890">
    <property type="component" value="Unassembled WGS sequence"/>
</dbReference>
<dbReference type="InterPro" id="IPR034600">
    <property type="entry name" value="Ribosomal_bL31m"/>
</dbReference>
<dbReference type="OMA" id="TRSIDKD"/>
<evidence type="ECO:0000256" key="1">
    <source>
        <dbReference type="SAM" id="MobiDB-lite"/>
    </source>
</evidence>
<dbReference type="STRING" id="578459.A0A194S243"/>